<reference evidence="2" key="1">
    <citation type="submission" date="2018-11" db="EMBL/GenBank/DDBJ databases">
        <authorList>
            <consortium name="Pathogen Informatics"/>
        </authorList>
    </citation>
    <scope>NUCLEOTIDE SEQUENCE</scope>
</reference>
<feature type="compositionally biased region" description="Basic and acidic residues" evidence="1">
    <location>
        <begin position="245"/>
        <end position="264"/>
    </location>
</feature>
<feature type="compositionally biased region" description="Polar residues" evidence="1">
    <location>
        <begin position="224"/>
        <end position="244"/>
    </location>
</feature>
<feature type="compositionally biased region" description="Polar residues" evidence="1">
    <location>
        <begin position="267"/>
        <end position="279"/>
    </location>
</feature>
<accession>A0A448XNW0</accession>
<feature type="region of interest" description="Disordered" evidence="1">
    <location>
        <begin position="223"/>
        <end position="305"/>
    </location>
</feature>
<evidence type="ECO:0000313" key="2">
    <source>
        <dbReference type="EMBL" id="VEL41268.1"/>
    </source>
</evidence>
<dbReference type="AlphaFoldDB" id="A0A448XNW0"/>
<proteinExistence type="predicted"/>
<name>A0A448XNW0_9PLAT</name>
<evidence type="ECO:0000313" key="3">
    <source>
        <dbReference type="Proteomes" id="UP000784294"/>
    </source>
</evidence>
<feature type="region of interest" description="Disordered" evidence="1">
    <location>
        <begin position="1"/>
        <end position="31"/>
    </location>
</feature>
<dbReference type="EMBL" id="CAAALY010268623">
    <property type="protein sequence ID" value="VEL41268.1"/>
    <property type="molecule type" value="Genomic_DNA"/>
</dbReference>
<dbReference type="Proteomes" id="UP000784294">
    <property type="component" value="Unassembled WGS sequence"/>
</dbReference>
<feature type="compositionally biased region" description="Gly residues" evidence="1">
    <location>
        <begin position="170"/>
        <end position="181"/>
    </location>
</feature>
<gene>
    <name evidence="2" type="ORF">PXEA_LOCUS34708</name>
</gene>
<protein>
    <submittedName>
        <fullName evidence="2">Uncharacterized protein</fullName>
    </submittedName>
</protein>
<keyword evidence="3" id="KW-1185">Reference proteome</keyword>
<feature type="compositionally biased region" description="Polar residues" evidence="1">
    <location>
        <begin position="287"/>
        <end position="305"/>
    </location>
</feature>
<comment type="caution">
    <text evidence="2">The sequence shown here is derived from an EMBL/GenBank/DDBJ whole genome shotgun (WGS) entry which is preliminary data.</text>
</comment>
<organism evidence="2 3">
    <name type="scientific">Protopolystoma xenopodis</name>
    <dbReference type="NCBI Taxonomy" id="117903"/>
    <lineage>
        <taxon>Eukaryota</taxon>
        <taxon>Metazoa</taxon>
        <taxon>Spiralia</taxon>
        <taxon>Lophotrochozoa</taxon>
        <taxon>Platyhelminthes</taxon>
        <taxon>Monogenea</taxon>
        <taxon>Polyopisthocotylea</taxon>
        <taxon>Polystomatidea</taxon>
        <taxon>Polystomatidae</taxon>
        <taxon>Protopolystoma</taxon>
    </lineage>
</organism>
<feature type="region of interest" description="Disordered" evidence="1">
    <location>
        <begin position="55"/>
        <end position="92"/>
    </location>
</feature>
<sequence length="305" mass="31552">METNRILATTSSDDQVTRFSSGYRTNGSKEPGIASESVVLSLTNANFSPEAGLPASGMAGSGLHCSPALPNESIYEGPGENDEDERFGPLSSNGAAIDNSDCLLAIQARSSDQRSVASNTARPSVERRLRAVKADAGASGVRDLRGLSEVDLAGRGRSRDRLVRAATGAPGLGPVTGGGTLQRGHRNQQFDDEAGSGADSEIDCHVYAHVYRPEQIRQLAVGPTASTSSMATQQMPGGTTAVSTNREEAGAKGDGDGDGEEGRGDAQPQNGQHHQSQVGWQPVPAGKSSSQCETGSNGENCTPCL</sequence>
<feature type="compositionally biased region" description="Polar residues" evidence="1">
    <location>
        <begin position="1"/>
        <end position="28"/>
    </location>
</feature>
<evidence type="ECO:0000256" key="1">
    <source>
        <dbReference type="SAM" id="MobiDB-lite"/>
    </source>
</evidence>
<feature type="region of interest" description="Disordered" evidence="1">
    <location>
        <begin position="161"/>
        <end position="198"/>
    </location>
</feature>